<dbReference type="AlphaFoldDB" id="A0AAV7FAP6"/>
<name>A0AAV7FAP6_ARIFI</name>
<evidence type="ECO:0000313" key="1">
    <source>
        <dbReference type="EMBL" id="KAG9458272.1"/>
    </source>
</evidence>
<proteinExistence type="predicted"/>
<dbReference type="EMBL" id="JAINDJ010000002">
    <property type="protein sequence ID" value="KAG9458272.1"/>
    <property type="molecule type" value="Genomic_DNA"/>
</dbReference>
<dbReference type="Proteomes" id="UP000825729">
    <property type="component" value="Unassembled WGS sequence"/>
</dbReference>
<organism evidence="1 2">
    <name type="scientific">Aristolochia fimbriata</name>
    <name type="common">White veined hardy Dutchman's pipe vine</name>
    <dbReference type="NCBI Taxonomy" id="158543"/>
    <lineage>
        <taxon>Eukaryota</taxon>
        <taxon>Viridiplantae</taxon>
        <taxon>Streptophyta</taxon>
        <taxon>Embryophyta</taxon>
        <taxon>Tracheophyta</taxon>
        <taxon>Spermatophyta</taxon>
        <taxon>Magnoliopsida</taxon>
        <taxon>Magnoliidae</taxon>
        <taxon>Piperales</taxon>
        <taxon>Aristolochiaceae</taxon>
        <taxon>Aristolochia</taxon>
    </lineage>
</organism>
<gene>
    <name evidence="1" type="ORF">H6P81_002780</name>
</gene>
<evidence type="ECO:0000313" key="2">
    <source>
        <dbReference type="Proteomes" id="UP000825729"/>
    </source>
</evidence>
<comment type="caution">
    <text evidence="1">The sequence shown here is derived from an EMBL/GenBank/DDBJ whole genome shotgun (WGS) entry which is preliminary data.</text>
</comment>
<sequence>MMTTTPLMSSRVALLTQQTAEGKATIFRKQVLVAAATYVSVSGASSQLQCRQEASKKTPDVVAANVIGYSTVLGMPPPSIGTVGLTMALESATYETIYGTSSHFCIVDDQREMLCQSQLLLGMEPLAAVQHSRIYHTLIPNQVLYENWTLVDGEHIELAEGTCSESSCRWGCLPTRCS</sequence>
<keyword evidence="2" id="KW-1185">Reference proteome</keyword>
<reference evidence="1 2" key="1">
    <citation type="submission" date="2021-07" db="EMBL/GenBank/DDBJ databases">
        <title>The Aristolochia fimbriata genome: insights into angiosperm evolution, floral development and chemical biosynthesis.</title>
        <authorList>
            <person name="Jiao Y."/>
        </authorList>
    </citation>
    <scope>NUCLEOTIDE SEQUENCE [LARGE SCALE GENOMIC DNA]</scope>
    <source>
        <strain evidence="1">IBCAS-2021</strain>
        <tissue evidence="1">Leaf</tissue>
    </source>
</reference>
<protein>
    <submittedName>
        <fullName evidence="1">Uncharacterized protein</fullName>
    </submittedName>
</protein>
<accession>A0AAV7FAP6</accession>